<comment type="caution">
    <text evidence="2">The sequence shown here is derived from an EMBL/GenBank/DDBJ whole genome shotgun (WGS) entry which is preliminary data.</text>
</comment>
<evidence type="ECO:0000313" key="2">
    <source>
        <dbReference type="EMBL" id="OMP11380.1"/>
    </source>
</evidence>
<reference evidence="3" key="1">
    <citation type="submission" date="2013-09" db="EMBL/GenBank/DDBJ databases">
        <title>Corchorus olitorius genome sequencing.</title>
        <authorList>
            <person name="Alam M."/>
            <person name="Haque M.S."/>
            <person name="Islam M.S."/>
            <person name="Emdad E.M."/>
            <person name="Islam M.M."/>
            <person name="Ahmed B."/>
            <person name="Halim A."/>
            <person name="Hossen Q.M.M."/>
            <person name="Hossain M.Z."/>
            <person name="Ahmed R."/>
            <person name="Khan M.M."/>
            <person name="Islam R."/>
            <person name="Rashid M.M."/>
            <person name="Khan S.A."/>
            <person name="Rahman M.S."/>
            <person name="Alam M."/>
            <person name="Yahiya A.S."/>
            <person name="Khan M.S."/>
            <person name="Azam M.S."/>
            <person name="Haque T."/>
            <person name="Lashkar M.Z.H."/>
            <person name="Akhand A.I."/>
            <person name="Morshed G."/>
            <person name="Roy S."/>
            <person name="Uddin K.S."/>
            <person name="Rabeya T."/>
            <person name="Hossain A.S."/>
            <person name="Chowdhury A."/>
            <person name="Snigdha A.R."/>
            <person name="Mortoza M.S."/>
            <person name="Matin S.A."/>
            <person name="Hoque S.M.E."/>
            <person name="Islam M.K."/>
            <person name="Roy D.K."/>
            <person name="Haider R."/>
            <person name="Moosa M.M."/>
            <person name="Elias S.M."/>
            <person name="Hasan A.M."/>
            <person name="Jahan S."/>
            <person name="Shafiuddin M."/>
            <person name="Mahmood N."/>
            <person name="Shommy N.S."/>
        </authorList>
    </citation>
    <scope>NUCLEOTIDE SEQUENCE [LARGE SCALE GENOMIC DNA]</scope>
    <source>
        <strain evidence="3">cv. O-4</strain>
    </source>
</reference>
<feature type="region of interest" description="Disordered" evidence="1">
    <location>
        <begin position="1"/>
        <end position="30"/>
    </location>
</feature>
<organism evidence="2 3">
    <name type="scientific">Corchorus olitorius</name>
    <dbReference type="NCBI Taxonomy" id="93759"/>
    <lineage>
        <taxon>Eukaryota</taxon>
        <taxon>Viridiplantae</taxon>
        <taxon>Streptophyta</taxon>
        <taxon>Embryophyta</taxon>
        <taxon>Tracheophyta</taxon>
        <taxon>Spermatophyta</taxon>
        <taxon>Magnoliopsida</taxon>
        <taxon>eudicotyledons</taxon>
        <taxon>Gunneridae</taxon>
        <taxon>Pentapetalae</taxon>
        <taxon>rosids</taxon>
        <taxon>malvids</taxon>
        <taxon>Malvales</taxon>
        <taxon>Malvaceae</taxon>
        <taxon>Grewioideae</taxon>
        <taxon>Apeibeae</taxon>
        <taxon>Corchorus</taxon>
    </lineage>
</organism>
<accession>A0A1R3KWD0</accession>
<dbReference type="AlphaFoldDB" id="A0A1R3KWD0"/>
<feature type="compositionally biased region" description="Pro residues" evidence="1">
    <location>
        <begin position="182"/>
        <end position="196"/>
    </location>
</feature>
<dbReference type="EMBL" id="AWUE01010739">
    <property type="protein sequence ID" value="OMP11380.1"/>
    <property type="molecule type" value="Genomic_DNA"/>
</dbReference>
<sequence>MENKFNSTLHDLHHQSSQLNLSASQKSPSTADTYKGAEQYFSFYSIAADQRIPIAGFFMTYEALTWIQWMHRNGLLSDWDSITRELEIRFGPSIFLNPQTALFKLKAPTISSPALPLPYRNSQLPSIVPTSKALPQPAGGFPIRRLIATEMQPDEEALESVTPLTDTPMDLYPPSVELSALPLPPPPPHPPAMDTN</sequence>
<dbReference type="Proteomes" id="UP000187203">
    <property type="component" value="Unassembled WGS sequence"/>
</dbReference>
<protein>
    <submittedName>
        <fullName evidence="2">Uncharacterized protein</fullName>
    </submittedName>
</protein>
<gene>
    <name evidence="2" type="ORF">COLO4_03842</name>
</gene>
<feature type="region of interest" description="Disordered" evidence="1">
    <location>
        <begin position="156"/>
        <end position="196"/>
    </location>
</feature>
<name>A0A1R3KWD0_9ROSI</name>
<proteinExistence type="predicted"/>
<evidence type="ECO:0000256" key="1">
    <source>
        <dbReference type="SAM" id="MobiDB-lite"/>
    </source>
</evidence>
<evidence type="ECO:0000313" key="3">
    <source>
        <dbReference type="Proteomes" id="UP000187203"/>
    </source>
</evidence>
<keyword evidence="3" id="KW-1185">Reference proteome</keyword>